<evidence type="ECO:0000256" key="1">
    <source>
        <dbReference type="SAM" id="MobiDB-lite"/>
    </source>
</evidence>
<feature type="region of interest" description="Disordered" evidence="1">
    <location>
        <begin position="98"/>
        <end position="131"/>
    </location>
</feature>
<feature type="compositionally biased region" description="Low complexity" evidence="1">
    <location>
        <begin position="98"/>
        <end position="111"/>
    </location>
</feature>
<sequence length="168" mass="17317">MPTQTATAAAGTQTCNTPTQYEIPVQDAACAVPNNSKYSTILSKCCQSAPVSAYDHDCAIYCLAVGQSVQDLTDCLYDAKVDWGDVWCHGNTSATATGTPTATATGTSGVKETGKETGKGKATETKTGGAVEETEKSMAGIVSGREVSRVSACVVGWLVLSSVVGFFN</sequence>
<dbReference type="Proteomes" id="UP000179179">
    <property type="component" value="Unassembled WGS sequence"/>
</dbReference>
<proteinExistence type="predicted"/>
<dbReference type="STRING" id="109264.A0A1F8A344"/>
<feature type="compositionally biased region" description="Basic and acidic residues" evidence="1">
    <location>
        <begin position="112"/>
        <end position="124"/>
    </location>
</feature>
<dbReference type="RefSeq" id="XP_022389820.1">
    <property type="nucleotide sequence ID" value="XM_022532811.1"/>
</dbReference>
<dbReference type="EMBL" id="LYCR01000035">
    <property type="protein sequence ID" value="OGM46103.1"/>
    <property type="molecule type" value="Genomic_DNA"/>
</dbReference>
<dbReference type="GeneID" id="34449072"/>
<evidence type="ECO:0000313" key="3">
    <source>
        <dbReference type="Proteomes" id="UP000179179"/>
    </source>
</evidence>
<organism evidence="2 3">
    <name type="scientific">Aspergillus bombycis</name>
    <dbReference type="NCBI Taxonomy" id="109264"/>
    <lineage>
        <taxon>Eukaryota</taxon>
        <taxon>Fungi</taxon>
        <taxon>Dikarya</taxon>
        <taxon>Ascomycota</taxon>
        <taxon>Pezizomycotina</taxon>
        <taxon>Eurotiomycetes</taxon>
        <taxon>Eurotiomycetidae</taxon>
        <taxon>Eurotiales</taxon>
        <taxon>Aspergillaceae</taxon>
        <taxon>Aspergillus</taxon>
    </lineage>
</organism>
<name>A0A1F8A344_9EURO</name>
<evidence type="ECO:0000313" key="2">
    <source>
        <dbReference type="EMBL" id="OGM46103.1"/>
    </source>
</evidence>
<dbReference type="OrthoDB" id="3520229at2759"/>
<comment type="caution">
    <text evidence="2">The sequence shown here is derived from an EMBL/GenBank/DDBJ whole genome shotgun (WGS) entry which is preliminary data.</text>
</comment>
<reference evidence="2 3" key="1">
    <citation type="journal article" date="2016" name="Genome Biol. Evol.">
        <title>Draft genome sequence of an aflatoxigenic Aspergillus species, A. bombycis.</title>
        <authorList>
            <person name="Moore G.G."/>
            <person name="Mack B.M."/>
            <person name="Beltz S.B."/>
            <person name="Gilbert M.K."/>
        </authorList>
    </citation>
    <scope>NUCLEOTIDE SEQUENCE [LARGE SCALE GENOMIC DNA]</scope>
    <source>
        <strain evidence="3">NRRL 26010</strain>
    </source>
</reference>
<protein>
    <submittedName>
        <fullName evidence="2">Uncharacterized protein</fullName>
    </submittedName>
</protein>
<accession>A0A1F8A344</accession>
<gene>
    <name evidence="2" type="ORF">ABOM_005682</name>
</gene>
<keyword evidence="3" id="KW-1185">Reference proteome</keyword>
<dbReference type="AlphaFoldDB" id="A0A1F8A344"/>